<dbReference type="InterPro" id="IPR027417">
    <property type="entry name" value="P-loop_NTPase"/>
</dbReference>
<name>A0A6U5PYF7_9STRA</name>
<feature type="compositionally biased region" description="Polar residues" evidence="1">
    <location>
        <begin position="12"/>
        <end position="22"/>
    </location>
</feature>
<keyword evidence="2" id="KW-0472">Membrane</keyword>
<evidence type="ECO:0000313" key="3">
    <source>
        <dbReference type="EMBL" id="CAD9311017.1"/>
    </source>
</evidence>
<accession>A0A6U5PYF7</accession>
<dbReference type="EMBL" id="HBGK01050905">
    <property type="protein sequence ID" value="CAD9311019.1"/>
    <property type="molecule type" value="Transcribed_RNA"/>
</dbReference>
<feature type="transmembrane region" description="Helical" evidence="2">
    <location>
        <begin position="35"/>
        <end position="58"/>
    </location>
</feature>
<feature type="region of interest" description="Disordered" evidence="1">
    <location>
        <begin position="115"/>
        <end position="139"/>
    </location>
</feature>
<proteinExistence type="predicted"/>
<evidence type="ECO:0000256" key="2">
    <source>
        <dbReference type="SAM" id="Phobius"/>
    </source>
</evidence>
<protein>
    <recommendedName>
        <fullName evidence="5">Sulfotransferase domain-containing protein</fullName>
    </recommendedName>
</protein>
<sequence length="457" mass="50120">MILAAKQHFQRSRQQSNHQISQEPRKSLPAKAKSCWKGLVVFGFAGTFLLMSIATGGFSVRPIQDLVVDKVRSGECESSAVGFVIDMTATEASEAALNGTEVNNEEGGGGIIITNSSSSTTEDAAAAESTTPPPAPLSPVLPRRQISVFGLESSGTTFAAKMLAMHAGVKFREGLQGGRRSTRLTPPPTIQDMEVLHVSQPWGLACGTPDIRDEIMPVLYPQHCVYGLMDNGAFDAAIQDPKRLLDAGQECINVGAYRDYSNHSKVIYYPKRFFVNVTSHVQWYRERGVDATAVIVSRDKNIGHAARYHGHCTNETKALEEEKKGLALLSEALEKLPQLYQRTDSNSTSPPVVLVSYEQMVLFGNVYIQKILQELGLPWNPRHGPNSEVKDGNAVYVKSLEAIGQEKKGASHAKRIAERREAHARAMEKQKQIVASQQARQKAMEERATANTQQQPP</sequence>
<feature type="compositionally biased region" description="Basic and acidic residues" evidence="1">
    <location>
        <begin position="420"/>
        <end position="431"/>
    </location>
</feature>
<evidence type="ECO:0008006" key="5">
    <source>
        <dbReference type="Google" id="ProtNLM"/>
    </source>
</evidence>
<keyword evidence="2" id="KW-0812">Transmembrane</keyword>
<reference evidence="4" key="1">
    <citation type="submission" date="2021-01" db="EMBL/GenBank/DDBJ databases">
        <authorList>
            <person name="Corre E."/>
            <person name="Pelletier E."/>
            <person name="Niang G."/>
            <person name="Scheremetjew M."/>
            <person name="Finn R."/>
            <person name="Kale V."/>
            <person name="Holt S."/>
            <person name="Cochrane G."/>
            <person name="Meng A."/>
            <person name="Brown T."/>
            <person name="Cohen L."/>
        </authorList>
    </citation>
    <scope>NUCLEOTIDE SEQUENCE</scope>
    <source>
        <strain evidence="4">CCMP 410</strain>
    </source>
</reference>
<dbReference type="AlphaFoldDB" id="A0A6U5PYF7"/>
<feature type="compositionally biased region" description="Low complexity" evidence="1">
    <location>
        <begin position="115"/>
        <end position="130"/>
    </location>
</feature>
<feature type="region of interest" description="Disordered" evidence="1">
    <location>
        <begin position="1"/>
        <end position="27"/>
    </location>
</feature>
<gene>
    <name evidence="3" type="ORF">GOCE00092_LOCUS26799</name>
    <name evidence="4" type="ORF">GOCE00092_LOCUS26800</name>
</gene>
<keyword evidence="2" id="KW-1133">Transmembrane helix</keyword>
<dbReference type="EMBL" id="HBGK01050904">
    <property type="protein sequence ID" value="CAD9311017.1"/>
    <property type="molecule type" value="Transcribed_RNA"/>
</dbReference>
<feature type="region of interest" description="Disordered" evidence="1">
    <location>
        <begin position="420"/>
        <end position="457"/>
    </location>
</feature>
<evidence type="ECO:0000256" key="1">
    <source>
        <dbReference type="SAM" id="MobiDB-lite"/>
    </source>
</evidence>
<organism evidence="4">
    <name type="scientific">Grammatophora oceanica</name>
    <dbReference type="NCBI Taxonomy" id="210454"/>
    <lineage>
        <taxon>Eukaryota</taxon>
        <taxon>Sar</taxon>
        <taxon>Stramenopiles</taxon>
        <taxon>Ochrophyta</taxon>
        <taxon>Bacillariophyta</taxon>
        <taxon>Fragilariophyceae</taxon>
        <taxon>Fragilariophycidae</taxon>
        <taxon>Rhabdonematales</taxon>
        <taxon>Grammatophoraceae</taxon>
        <taxon>Grammatophora</taxon>
    </lineage>
</organism>
<evidence type="ECO:0000313" key="4">
    <source>
        <dbReference type="EMBL" id="CAD9311019.1"/>
    </source>
</evidence>
<dbReference type="Gene3D" id="3.40.50.300">
    <property type="entry name" value="P-loop containing nucleotide triphosphate hydrolases"/>
    <property type="match status" value="1"/>
</dbReference>